<sequence>MVFLCWRDCIITLLLITSTIQAIPIASSSIPNESTTDQDDAKINFRRLAQHVSNHLLFDHVDPLVYQLSQHIASVFRTSMTLQRRPFFDNTVAHANRMIIQPAEDHVDHDVIPVDIDILLGQLQGAVGSFLEDKLPGIWNRQLTGLDRTMMQTKLEHYLLSHCPDQSYSCMQHSTAGGVNLLQQIVQAGDQTIRDDLTQAWLSILQNDLPYLFNAAKTQVNGVLTLFDPPEHQDYQLQWDIDWHEMQTLFMDHWTMLTSNLLCHPSDHPVTLHWIRYSKQS</sequence>
<dbReference type="AlphaFoldDB" id="A0A1X2HH89"/>
<feature type="signal peptide" evidence="1">
    <location>
        <begin position="1"/>
        <end position="22"/>
    </location>
</feature>
<keyword evidence="3" id="KW-1185">Reference proteome</keyword>
<dbReference type="OrthoDB" id="2287593at2759"/>
<accession>A0A1X2HH89</accession>
<protein>
    <submittedName>
        <fullName evidence="2">Uncharacterized protein</fullName>
    </submittedName>
</protein>
<feature type="chain" id="PRO_5012846537" evidence="1">
    <location>
        <begin position="23"/>
        <end position="281"/>
    </location>
</feature>
<name>A0A1X2HH89_9FUNG</name>
<proteinExistence type="predicted"/>
<keyword evidence="1" id="KW-0732">Signal</keyword>
<dbReference type="Proteomes" id="UP000193560">
    <property type="component" value="Unassembled WGS sequence"/>
</dbReference>
<organism evidence="2 3">
    <name type="scientific">Absidia repens</name>
    <dbReference type="NCBI Taxonomy" id="90262"/>
    <lineage>
        <taxon>Eukaryota</taxon>
        <taxon>Fungi</taxon>
        <taxon>Fungi incertae sedis</taxon>
        <taxon>Mucoromycota</taxon>
        <taxon>Mucoromycotina</taxon>
        <taxon>Mucoromycetes</taxon>
        <taxon>Mucorales</taxon>
        <taxon>Cunninghamellaceae</taxon>
        <taxon>Absidia</taxon>
    </lineage>
</organism>
<reference evidence="2 3" key="1">
    <citation type="submission" date="2016-07" db="EMBL/GenBank/DDBJ databases">
        <title>Pervasive Adenine N6-methylation of Active Genes in Fungi.</title>
        <authorList>
            <consortium name="DOE Joint Genome Institute"/>
            <person name="Mondo S.J."/>
            <person name="Dannebaum R.O."/>
            <person name="Kuo R.C."/>
            <person name="Labutti K."/>
            <person name="Haridas S."/>
            <person name="Kuo A."/>
            <person name="Salamov A."/>
            <person name="Ahrendt S.R."/>
            <person name="Lipzen A."/>
            <person name="Sullivan W."/>
            <person name="Andreopoulos W.B."/>
            <person name="Clum A."/>
            <person name="Lindquist E."/>
            <person name="Daum C."/>
            <person name="Ramamoorthy G.K."/>
            <person name="Gryganskyi A."/>
            <person name="Culley D."/>
            <person name="Magnuson J.K."/>
            <person name="James T.Y."/>
            <person name="O'Malley M.A."/>
            <person name="Stajich J.E."/>
            <person name="Spatafora J.W."/>
            <person name="Visel A."/>
            <person name="Grigoriev I.V."/>
        </authorList>
    </citation>
    <scope>NUCLEOTIDE SEQUENCE [LARGE SCALE GENOMIC DNA]</scope>
    <source>
        <strain evidence="2 3">NRRL 1336</strain>
    </source>
</reference>
<dbReference type="EMBL" id="MCGE01000063">
    <property type="protein sequence ID" value="ORY98410.1"/>
    <property type="molecule type" value="Genomic_DNA"/>
</dbReference>
<evidence type="ECO:0000313" key="2">
    <source>
        <dbReference type="EMBL" id="ORY98410.1"/>
    </source>
</evidence>
<gene>
    <name evidence="2" type="ORF">BCR42DRAFT_497357</name>
</gene>
<comment type="caution">
    <text evidence="2">The sequence shown here is derived from an EMBL/GenBank/DDBJ whole genome shotgun (WGS) entry which is preliminary data.</text>
</comment>
<evidence type="ECO:0000256" key="1">
    <source>
        <dbReference type="SAM" id="SignalP"/>
    </source>
</evidence>
<evidence type="ECO:0000313" key="3">
    <source>
        <dbReference type="Proteomes" id="UP000193560"/>
    </source>
</evidence>